<reference evidence="3" key="1">
    <citation type="journal article" date="2018" name="Nat. Microbiol.">
        <title>Leveraging single-cell genomics to expand the fungal tree of life.</title>
        <authorList>
            <person name="Ahrendt S.R."/>
            <person name="Quandt C.A."/>
            <person name="Ciobanu D."/>
            <person name="Clum A."/>
            <person name="Salamov A."/>
            <person name="Andreopoulos B."/>
            <person name="Cheng J.F."/>
            <person name="Woyke T."/>
            <person name="Pelin A."/>
            <person name="Henrissat B."/>
            <person name="Reynolds N.K."/>
            <person name="Benny G.L."/>
            <person name="Smith M.E."/>
            <person name="James T.Y."/>
            <person name="Grigoriev I.V."/>
        </authorList>
    </citation>
    <scope>NUCLEOTIDE SEQUENCE [LARGE SCALE GENOMIC DNA]</scope>
    <source>
        <strain evidence="3">RSA 468</strain>
    </source>
</reference>
<feature type="compositionally biased region" description="Polar residues" evidence="1">
    <location>
        <begin position="410"/>
        <end position="428"/>
    </location>
</feature>
<proteinExistence type="predicted"/>
<organism evidence="2 3">
    <name type="scientific">Dimargaris cristalligena</name>
    <dbReference type="NCBI Taxonomy" id="215637"/>
    <lineage>
        <taxon>Eukaryota</taxon>
        <taxon>Fungi</taxon>
        <taxon>Fungi incertae sedis</taxon>
        <taxon>Zoopagomycota</taxon>
        <taxon>Kickxellomycotina</taxon>
        <taxon>Dimargaritomycetes</taxon>
        <taxon>Dimargaritales</taxon>
        <taxon>Dimargaritaceae</taxon>
        <taxon>Dimargaris</taxon>
    </lineage>
</organism>
<dbReference type="GO" id="GO:0030036">
    <property type="term" value="P:actin cytoskeleton organization"/>
    <property type="evidence" value="ECO:0007669"/>
    <property type="project" value="TreeGrafter"/>
</dbReference>
<feature type="compositionally biased region" description="Polar residues" evidence="1">
    <location>
        <begin position="340"/>
        <end position="351"/>
    </location>
</feature>
<evidence type="ECO:0000313" key="2">
    <source>
        <dbReference type="EMBL" id="RKP39524.1"/>
    </source>
</evidence>
<dbReference type="AlphaFoldDB" id="A0A4Q0A0K4"/>
<feature type="compositionally biased region" description="Low complexity" evidence="1">
    <location>
        <begin position="161"/>
        <end position="181"/>
    </location>
</feature>
<dbReference type="STRING" id="215637.A0A4Q0A0K4"/>
<sequence>MDSERPLTPRPRTLAKSSSLSSINGSNFSWRGLLRLKNRRQDDSEPSTPPSLESVPESPMDNSSFGDMKHAINRRTTFTKRVRRVFSSSAIAKPAPMDDPQPYPVLEFSTKPITRIHSTPDQRVLAAYAQSPSPTVATARSPTPSAIFSSEGQHIQAQLDLSQAAPVSPPASSVPSVSSLSPLPPLISPTLPSPVNNHPPHTLAKAGAGLGLNESSGGGGLRTPPVIHQPGPRRMFRKPLLNFQKDSFGLPPEMTNMSLPTPPPRSYAKESRFELNIDPSFLMHSGAGSPVRAFDHHYHSSRPSSTASADSGLEGPTGRLARALPSPVSSPIPLPASAQPRLSANQKSTLSPPAAMRDFLSTPPSSPADQAVVHRGHPSTSYAGEHQSSPLIRHSTLPEDLHPTHPRSPLGNSTTGSSLGPKQAHNPTSPMPETDLTPPPSPPHAPTAVSPNDSGPIGFTNPARFSFTSSDNADLSLDSDQSTMALATPVFPEDTIEMLDPPVTSTTTIGDGIYINPLLTINGSPSSSSSSLSSTSHSSTVAPGPLLPPSILKSCSAYDPISESSSLSSGSFASASSHPQRKRSLKFAETVLIYETFDPTLYDRRGEAMMRLTPEIAFQIKSELNHFKMYELEVHEDSKQYTHFIP</sequence>
<gene>
    <name evidence="2" type="ORF">BJ085DRAFT_38256</name>
</gene>
<feature type="compositionally biased region" description="Polar residues" evidence="1">
    <location>
        <begin position="378"/>
        <end position="390"/>
    </location>
</feature>
<feature type="region of interest" description="Disordered" evidence="1">
    <location>
        <begin position="1"/>
        <end position="77"/>
    </location>
</feature>
<dbReference type="GO" id="GO:0003779">
    <property type="term" value="F:actin binding"/>
    <property type="evidence" value="ECO:0007669"/>
    <property type="project" value="TreeGrafter"/>
</dbReference>
<dbReference type="Proteomes" id="UP000268162">
    <property type="component" value="Unassembled WGS sequence"/>
</dbReference>
<feature type="compositionally biased region" description="Low complexity" evidence="1">
    <location>
        <begin position="301"/>
        <end position="311"/>
    </location>
</feature>
<name>A0A4Q0A0K4_9FUNG</name>
<accession>A0A4Q0A0K4</accession>
<dbReference type="EMBL" id="ML002264">
    <property type="protein sequence ID" value="RKP39524.1"/>
    <property type="molecule type" value="Genomic_DNA"/>
</dbReference>
<feature type="compositionally biased region" description="Low complexity" evidence="1">
    <location>
        <begin position="525"/>
        <end position="539"/>
    </location>
</feature>
<dbReference type="PANTHER" id="PTHR12751:SF18">
    <property type="entry name" value="PHOSPHATASE AND ACTIN REGULATOR 1"/>
    <property type="match status" value="1"/>
</dbReference>
<evidence type="ECO:0000313" key="3">
    <source>
        <dbReference type="Proteomes" id="UP000268162"/>
    </source>
</evidence>
<protein>
    <submittedName>
        <fullName evidence="2">Uncharacterized protein</fullName>
    </submittedName>
</protein>
<feature type="region of interest" description="Disordered" evidence="1">
    <location>
        <begin position="525"/>
        <end position="544"/>
    </location>
</feature>
<feature type="compositionally biased region" description="Polar residues" evidence="1">
    <location>
        <begin position="131"/>
        <end position="160"/>
    </location>
</feature>
<feature type="region of interest" description="Disordered" evidence="1">
    <location>
        <begin position="131"/>
        <end position="233"/>
    </location>
</feature>
<dbReference type="PANTHER" id="PTHR12751">
    <property type="entry name" value="PHOSPHATASE AND ACTIN REGULATOR PHACTR"/>
    <property type="match status" value="1"/>
</dbReference>
<keyword evidence="3" id="KW-1185">Reference proteome</keyword>
<feature type="region of interest" description="Disordered" evidence="1">
    <location>
        <begin position="293"/>
        <end position="463"/>
    </location>
</feature>
<evidence type="ECO:0000256" key="1">
    <source>
        <dbReference type="SAM" id="MobiDB-lite"/>
    </source>
</evidence>
<feature type="compositionally biased region" description="Low complexity" evidence="1">
    <location>
        <begin position="17"/>
        <end position="29"/>
    </location>
</feature>
<dbReference type="OrthoDB" id="5563016at2759"/>